<reference evidence="1" key="1">
    <citation type="journal article" date="2016" name="Sci. Rep.">
        <title>Diversity of antibiotic-resistance genes in Canadian isolates of Aeromonas salmonicida subsp. salmonicida: dominance of pSN254b and discovery of pAsa8.</title>
        <authorList>
            <person name="Trudel M.V."/>
            <person name="Vincent A.T."/>
            <person name="Attere S.A."/>
            <person name="Labbe M."/>
            <person name="Derome N."/>
            <person name="Culley A.I."/>
            <person name="Charette S.J."/>
        </authorList>
    </citation>
    <scope>NUCLEOTIDE SEQUENCE</scope>
    <source>
        <strain evidence="1">M16474-11</strain>
        <plasmid evidence="1">pAsa8</plasmid>
    </source>
</reference>
<dbReference type="AlphaFoldDB" id="A0A1I9S1Z5"/>
<name>A0A1I9S1Z5_AERSS</name>
<sequence length="88" mass="9662">MLSTPSQKQKRGHWPRLFSRKIAVLQAGGSRLPLMAGFGAGIGRSPIKQSPVEARPERGYTLQPVLTHFPHPSHFVLTGNHPPSSSER</sequence>
<evidence type="ECO:0000313" key="1">
    <source>
        <dbReference type="EMBL" id="AOZ60587.1"/>
    </source>
</evidence>
<geneLocation type="plasmid" evidence="1">
    <name>pAsa8</name>
</geneLocation>
<proteinExistence type="predicted"/>
<keyword evidence="1" id="KW-0614">Plasmid</keyword>
<accession>A0A1I9S1Z5</accession>
<organism evidence="1">
    <name type="scientific">Aeromonas salmonicida subsp. salmonicida</name>
    <dbReference type="NCBI Taxonomy" id="29491"/>
    <lineage>
        <taxon>Bacteria</taxon>
        <taxon>Pseudomonadati</taxon>
        <taxon>Pseudomonadota</taxon>
        <taxon>Gammaproteobacteria</taxon>
        <taxon>Aeromonadales</taxon>
        <taxon>Aeromonadaceae</taxon>
        <taxon>Aeromonas</taxon>
    </lineage>
</organism>
<dbReference type="EMBL" id="KX364409">
    <property type="protein sequence ID" value="AOZ60587.1"/>
    <property type="molecule type" value="Genomic_DNA"/>
</dbReference>
<protein>
    <submittedName>
        <fullName evidence="1">Uncharacterized protein</fullName>
    </submittedName>
</protein>